<sequence>MIRYSSRLLTREIGGKMDAARLAYLSRYIFILIIGFVTFHLARFALKQVRARIKLRSAAMPGFFLFLFPTPSPAHGLASWSQLNLMPKDWPTQGQLRSQAGKTAIALPLYSTTVIGRSAACDLVFSIPHMERRAVIVYRFDGNWYVRPTGHTNVTLNGDSLTGPHILVSRDKIGFNGLELTFVDEREETIRAGFTYDESLADRQSGNFQALQKVATTAEEMTGLADILGDKGPWLPWLGMNFFILLSYMVMYMLFPTNDLSIVKAVAAYEIIIAVLLNGYFLLLPLTSANFDRCSFLTMAQLILLGNVVQFRLALINRSQIVAAKLAGDHRVFAELIDYVVKEYRTQVTALILGLVLLPIIYILVSHTRILESVMPFCLAITPLLYLATLILGRDTGGHGAGLWLSLGGVSLQLSEFAKITYLIVLAGFFKIRPRLRQQLFFAAWAGLNFFLIMMLPDLGSVMMLLPTTLVVYIIMTSEYWRAGVLLLGGSAMSVIAYQLFPYVRKRLYGWQSLWTEINPGNEQIVFGLQAVARGGLWGRGIGNGSPAGIPEASGDMVFSVLCEEWGLLVGLFVVVLFLVIWLRSILVAADSEDGFTGSMVLGIATLLFFEAMIVIGGSTGLIPLTGATLPFIAKGGSSVLAKLIMSAIFLGLAGRRNRYNGA</sequence>
<dbReference type="GO" id="GO:0032153">
    <property type="term" value="C:cell division site"/>
    <property type="evidence" value="ECO:0007669"/>
    <property type="project" value="TreeGrafter"/>
</dbReference>
<evidence type="ECO:0000256" key="2">
    <source>
        <dbReference type="ARBA" id="ARBA00022692"/>
    </source>
</evidence>
<name>A0A2J8B3T7_9FIRM</name>
<dbReference type="InterPro" id="IPR008984">
    <property type="entry name" value="SMAD_FHA_dom_sf"/>
</dbReference>
<evidence type="ECO:0000256" key="3">
    <source>
        <dbReference type="ARBA" id="ARBA00022960"/>
    </source>
</evidence>
<evidence type="ECO:0000313" key="8">
    <source>
        <dbReference type="EMBL" id="PNH19440.1"/>
    </source>
</evidence>
<dbReference type="PROSITE" id="PS50006">
    <property type="entry name" value="FHA_DOMAIN"/>
    <property type="match status" value="1"/>
</dbReference>
<evidence type="ECO:0000256" key="6">
    <source>
        <dbReference type="SAM" id="Phobius"/>
    </source>
</evidence>
<evidence type="ECO:0000256" key="4">
    <source>
        <dbReference type="ARBA" id="ARBA00022989"/>
    </source>
</evidence>
<dbReference type="InterPro" id="IPR000253">
    <property type="entry name" value="FHA_dom"/>
</dbReference>
<comment type="subcellular location">
    <subcellularLocation>
        <location evidence="1">Membrane</location>
        <topology evidence="1">Multi-pass membrane protein</topology>
    </subcellularLocation>
</comment>
<proteinExistence type="predicted"/>
<feature type="transmembrane region" description="Helical" evidence="6">
    <location>
        <begin position="295"/>
        <end position="315"/>
    </location>
</feature>
<feature type="transmembrane region" description="Helical" evidence="6">
    <location>
        <begin position="632"/>
        <end position="654"/>
    </location>
</feature>
<organism evidence="8 9">
    <name type="scientific">Mageeibacillus indolicus</name>
    <dbReference type="NCBI Taxonomy" id="884684"/>
    <lineage>
        <taxon>Bacteria</taxon>
        <taxon>Bacillati</taxon>
        <taxon>Bacillota</taxon>
        <taxon>Clostridia</taxon>
        <taxon>Eubacteriales</taxon>
        <taxon>Oscillospiraceae</taxon>
        <taxon>Mageeibacillus</taxon>
    </lineage>
</organism>
<dbReference type="Proteomes" id="UP000236394">
    <property type="component" value="Unassembled WGS sequence"/>
</dbReference>
<accession>A0A2J8B3T7</accession>
<keyword evidence="4 6" id="KW-1133">Transmembrane helix</keyword>
<dbReference type="CDD" id="cd00060">
    <property type="entry name" value="FHA"/>
    <property type="match status" value="1"/>
</dbReference>
<evidence type="ECO:0000313" key="9">
    <source>
        <dbReference type="Proteomes" id="UP000236394"/>
    </source>
</evidence>
<keyword evidence="5 6" id="KW-0472">Membrane</keyword>
<evidence type="ECO:0000259" key="7">
    <source>
        <dbReference type="PROSITE" id="PS50006"/>
    </source>
</evidence>
<feature type="domain" description="FHA" evidence="7">
    <location>
        <begin position="113"/>
        <end position="161"/>
    </location>
</feature>
<keyword evidence="2 6" id="KW-0812">Transmembrane</keyword>
<feature type="transmembrane region" description="Helical" evidence="6">
    <location>
        <begin position="601"/>
        <end position="626"/>
    </location>
</feature>
<dbReference type="Pfam" id="PF00498">
    <property type="entry name" value="FHA"/>
    <property type="match status" value="1"/>
</dbReference>
<dbReference type="GO" id="GO:0005886">
    <property type="term" value="C:plasma membrane"/>
    <property type="evidence" value="ECO:0007669"/>
    <property type="project" value="TreeGrafter"/>
</dbReference>
<feature type="transmembrane region" description="Helical" evidence="6">
    <location>
        <begin position="262"/>
        <end position="283"/>
    </location>
</feature>
<feature type="transmembrane region" description="Helical" evidence="6">
    <location>
        <begin position="566"/>
        <end position="589"/>
    </location>
</feature>
<dbReference type="Gene3D" id="2.60.200.20">
    <property type="match status" value="1"/>
</dbReference>
<feature type="transmembrane region" description="Helical" evidence="6">
    <location>
        <begin position="348"/>
        <end position="368"/>
    </location>
</feature>
<dbReference type="AlphaFoldDB" id="A0A2J8B3T7"/>
<feature type="transmembrane region" description="Helical" evidence="6">
    <location>
        <begin position="234"/>
        <end position="255"/>
    </location>
</feature>
<dbReference type="Pfam" id="PF01098">
    <property type="entry name" value="FTSW_RODA_SPOVE"/>
    <property type="match status" value="1"/>
</dbReference>
<dbReference type="GO" id="GO:0051301">
    <property type="term" value="P:cell division"/>
    <property type="evidence" value="ECO:0007669"/>
    <property type="project" value="InterPro"/>
</dbReference>
<evidence type="ECO:0000256" key="5">
    <source>
        <dbReference type="ARBA" id="ARBA00023136"/>
    </source>
</evidence>
<comment type="caution">
    <text evidence="8">The sequence shown here is derived from an EMBL/GenBank/DDBJ whole genome shotgun (WGS) entry which is preliminary data.</text>
</comment>
<dbReference type="GO" id="GO:0015648">
    <property type="term" value="F:lipid-linked peptidoglycan transporter activity"/>
    <property type="evidence" value="ECO:0007669"/>
    <property type="project" value="TreeGrafter"/>
</dbReference>
<feature type="transmembrane region" description="Helical" evidence="6">
    <location>
        <begin position="374"/>
        <end position="392"/>
    </location>
</feature>
<evidence type="ECO:0000256" key="1">
    <source>
        <dbReference type="ARBA" id="ARBA00004141"/>
    </source>
</evidence>
<keyword evidence="3" id="KW-0133">Cell shape</keyword>
<dbReference type="PANTHER" id="PTHR30474:SF3">
    <property type="entry name" value="PEPTIDOGLYCAN GLYCOSYLTRANSFERASE RODA"/>
    <property type="match status" value="1"/>
</dbReference>
<dbReference type="EMBL" id="NBZD01000001">
    <property type="protein sequence ID" value="PNH19440.1"/>
    <property type="molecule type" value="Genomic_DNA"/>
</dbReference>
<dbReference type="SUPFAM" id="SSF49879">
    <property type="entry name" value="SMAD/FHA domain"/>
    <property type="match status" value="1"/>
</dbReference>
<protein>
    <recommendedName>
        <fullName evidence="7">FHA domain-containing protein</fullName>
    </recommendedName>
</protein>
<dbReference type="GO" id="GO:0008360">
    <property type="term" value="P:regulation of cell shape"/>
    <property type="evidence" value="ECO:0007669"/>
    <property type="project" value="UniProtKB-KW"/>
</dbReference>
<gene>
    <name evidence="8" type="ORF">B7R76_00700</name>
</gene>
<dbReference type="PANTHER" id="PTHR30474">
    <property type="entry name" value="CELL CYCLE PROTEIN"/>
    <property type="match status" value="1"/>
</dbReference>
<feature type="transmembrane region" description="Helical" evidence="6">
    <location>
        <begin position="404"/>
        <end position="430"/>
    </location>
</feature>
<feature type="transmembrane region" description="Helical" evidence="6">
    <location>
        <begin position="450"/>
        <end position="476"/>
    </location>
</feature>
<dbReference type="InterPro" id="IPR001182">
    <property type="entry name" value="FtsW/RodA"/>
</dbReference>
<reference evidence="9" key="1">
    <citation type="submission" date="2017-04" db="EMBL/GenBank/DDBJ databases">
        <authorList>
            <person name="Bumgarner R.E."/>
            <person name="Fredricks D.N."/>
            <person name="Srinivasan S."/>
        </authorList>
    </citation>
    <scope>NUCLEOTIDE SEQUENCE [LARGE SCALE GENOMIC DNA]</scope>
    <source>
        <strain evidence="9">KA00405</strain>
    </source>
</reference>
<feature type="transmembrane region" description="Helical" evidence="6">
    <location>
        <begin position="483"/>
        <end position="501"/>
    </location>
</feature>
<feature type="transmembrane region" description="Helical" evidence="6">
    <location>
        <begin position="25"/>
        <end position="46"/>
    </location>
</feature>